<feature type="domain" description="Protein kinase" evidence="1">
    <location>
        <begin position="1"/>
        <end position="230"/>
    </location>
</feature>
<reference evidence="2 3" key="1">
    <citation type="journal article" date="2010" name="Science">
        <title>Genomic analysis of organismal complexity in the multicellular green alga Volvox carteri.</title>
        <authorList>
            <person name="Prochnik S.E."/>
            <person name="Umen J."/>
            <person name="Nedelcu A.M."/>
            <person name="Hallmann A."/>
            <person name="Miller S.M."/>
            <person name="Nishii I."/>
            <person name="Ferris P."/>
            <person name="Kuo A."/>
            <person name="Mitros T."/>
            <person name="Fritz-Laylin L.K."/>
            <person name="Hellsten U."/>
            <person name="Chapman J."/>
            <person name="Simakov O."/>
            <person name="Rensing S.A."/>
            <person name="Terry A."/>
            <person name="Pangilinan J."/>
            <person name="Kapitonov V."/>
            <person name="Jurka J."/>
            <person name="Salamov A."/>
            <person name="Shapiro H."/>
            <person name="Schmutz J."/>
            <person name="Grimwood J."/>
            <person name="Lindquist E."/>
            <person name="Lucas S."/>
            <person name="Grigoriev I.V."/>
            <person name="Schmitt R."/>
            <person name="Kirk D."/>
            <person name="Rokhsar D.S."/>
        </authorList>
    </citation>
    <scope>NUCLEOTIDE SEQUENCE [LARGE SCALE GENOMIC DNA]</scope>
    <source>
        <strain evidence="3">f. Nagariensis / Eve</strain>
    </source>
</reference>
<sequence length="230" mass="24744">MTLLAIVHNSERQAVGFVWNMADLGTVEELACNNNCTLTLLAELLADACIGIHALHQRGWIHRDLKPANLLVITDCTGQLRCKVADYDLAVEAGVHSGAARILCLPLGAAVCLPFGVCGHDPSCDEVLSITSNCQLCCSFGACIVAILFNEMKNPVKVINQIHASTSNHTEENLINTAVHVFDGKAPRCLIHKLLEESRSLTYNSAVRRTSCLSLAKLSGGIRAVVSQLD</sequence>
<dbReference type="GO" id="GO:0005524">
    <property type="term" value="F:ATP binding"/>
    <property type="evidence" value="ECO:0007669"/>
    <property type="project" value="InterPro"/>
</dbReference>
<accession>D8U3B2</accession>
<protein>
    <recommendedName>
        <fullName evidence="1">Protein kinase domain-containing protein</fullName>
    </recommendedName>
</protein>
<evidence type="ECO:0000259" key="1">
    <source>
        <dbReference type="PROSITE" id="PS50011"/>
    </source>
</evidence>
<dbReference type="InterPro" id="IPR011009">
    <property type="entry name" value="Kinase-like_dom_sf"/>
</dbReference>
<dbReference type="SUPFAM" id="SSF56112">
    <property type="entry name" value="Protein kinase-like (PK-like)"/>
    <property type="match status" value="1"/>
</dbReference>
<evidence type="ECO:0000313" key="2">
    <source>
        <dbReference type="EMBL" id="EFJ45723.1"/>
    </source>
</evidence>
<dbReference type="AlphaFoldDB" id="D8U3B2"/>
<dbReference type="STRING" id="3068.D8U3B2"/>
<keyword evidence="3" id="KW-1185">Reference proteome</keyword>
<dbReference type="GO" id="GO:0004672">
    <property type="term" value="F:protein kinase activity"/>
    <property type="evidence" value="ECO:0007669"/>
    <property type="project" value="InterPro"/>
</dbReference>
<dbReference type="KEGG" id="vcn:VOLCADRAFT_93880"/>
<dbReference type="RefSeq" id="XP_002953124.1">
    <property type="nucleotide sequence ID" value="XM_002953078.1"/>
</dbReference>
<dbReference type="EMBL" id="GL378355">
    <property type="protein sequence ID" value="EFJ45723.1"/>
    <property type="molecule type" value="Genomic_DNA"/>
</dbReference>
<name>D8U3B2_VOLCA</name>
<dbReference type="InParanoid" id="D8U3B2"/>
<evidence type="ECO:0000313" key="3">
    <source>
        <dbReference type="Proteomes" id="UP000001058"/>
    </source>
</evidence>
<dbReference type="Gene3D" id="1.10.510.10">
    <property type="entry name" value="Transferase(Phosphotransferase) domain 1"/>
    <property type="match status" value="1"/>
</dbReference>
<gene>
    <name evidence="2" type="ORF">VOLCADRAFT_93880</name>
</gene>
<dbReference type="InterPro" id="IPR000719">
    <property type="entry name" value="Prot_kinase_dom"/>
</dbReference>
<dbReference type="PROSITE" id="PS50011">
    <property type="entry name" value="PROTEIN_KINASE_DOM"/>
    <property type="match status" value="1"/>
</dbReference>
<dbReference type="Pfam" id="PF00069">
    <property type="entry name" value="Pkinase"/>
    <property type="match status" value="1"/>
</dbReference>
<dbReference type="GeneID" id="9622203"/>
<dbReference type="Proteomes" id="UP000001058">
    <property type="component" value="Unassembled WGS sequence"/>
</dbReference>
<organism evidence="3">
    <name type="scientific">Volvox carteri f. nagariensis</name>
    <dbReference type="NCBI Taxonomy" id="3068"/>
    <lineage>
        <taxon>Eukaryota</taxon>
        <taxon>Viridiplantae</taxon>
        <taxon>Chlorophyta</taxon>
        <taxon>core chlorophytes</taxon>
        <taxon>Chlorophyceae</taxon>
        <taxon>CS clade</taxon>
        <taxon>Chlamydomonadales</taxon>
        <taxon>Volvocaceae</taxon>
        <taxon>Volvox</taxon>
    </lineage>
</organism>
<proteinExistence type="predicted"/>